<dbReference type="Proteomes" id="UP000282087">
    <property type="component" value="Unassembled WGS sequence"/>
</dbReference>
<organism evidence="2 3">
    <name type="scientific">Peronospora effusa</name>
    <dbReference type="NCBI Taxonomy" id="542832"/>
    <lineage>
        <taxon>Eukaryota</taxon>
        <taxon>Sar</taxon>
        <taxon>Stramenopiles</taxon>
        <taxon>Oomycota</taxon>
        <taxon>Peronosporomycetes</taxon>
        <taxon>Peronosporales</taxon>
        <taxon>Peronosporaceae</taxon>
        <taxon>Peronospora</taxon>
    </lineage>
</organism>
<comment type="caution">
    <text evidence="2">The sequence shown here is derived from an EMBL/GenBank/DDBJ whole genome shotgun (WGS) entry which is preliminary data.</text>
</comment>
<feature type="region of interest" description="Disordered" evidence="1">
    <location>
        <begin position="1"/>
        <end position="21"/>
    </location>
</feature>
<dbReference type="VEuPathDB" id="FungiDB:DD237_001631"/>
<reference evidence="2 3" key="1">
    <citation type="submission" date="2018-06" db="EMBL/GenBank/DDBJ databases">
        <title>Comparative genomics of downy mildews reveals potential adaptations to biotrophy.</title>
        <authorList>
            <person name="Fletcher K."/>
            <person name="Klosterman S.J."/>
            <person name="Derevnina L."/>
            <person name="Martin F."/>
            <person name="Koike S."/>
            <person name="Reyes Chin-Wo S."/>
            <person name="Mou B."/>
            <person name="Michelmore R."/>
        </authorList>
    </citation>
    <scope>NUCLEOTIDE SEQUENCE [LARGE SCALE GENOMIC DNA]</scope>
    <source>
        <strain evidence="2 3">R14</strain>
    </source>
</reference>
<keyword evidence="3" id="KW-1185">Reference proteome</keyword>
<protein>
    <submittedName>
        <fullName evidence="2">Uncharacterized protein</fullName>
    </submittedName>
</protein>
<name>A0A3M6VTS4_9STRA</name>
<dbReference type="EMBL" id="QLLG01000042">
    <property type="protein sequence ID" value="RMX69006.1"/>
    <property type="molecule type" value="Genomic_DNA"/>
</dbReference>
<evidence type="ECO:0000313" key="2">
    <source>
        <dbReference type="EMBL" id="RMX69006.1"/>
    </source>
</evidence>
<evidence type="ECO:0000313" key="3">
    <source>
        <dbReference type="Proteomes" id="UP000282087"/>
    </source>
</evidence>
<evidence type="ECO:0000256" key="1">
    <source>
        <dbReference type="SAM" id="MobiDB-lite"/>
    </source>
</evidence>
<sequence length="124" mass="13785">MYANKSLETTKETKATAADPKPSDEYLAKIQAAILVFHSGQIETGEERHCATTVFVFEGGQFIWPGLRIATKVTCASKRLDCFDGDVVALVGISYWTWRSGTRDDQHAPLVFGAKKFLRDDDII</sequence>
<proteinExistence type="predicted"/>
<accession>A0A3M6VTS4</accession>
<gene>
    <name evidence="2" type="ORF">DD238_005225</name>
</gene>
<dbReference type="AlphaFoldDB" id="A0A3M6VTS4"/>